<dbReference type="InterPro" id="IPR053926">
    <property type="entry name" value="RecX_HTH_1st"/>
</dbReference>
<dbReference type="Gene3D" id="1.10.10.10">
    <property type="entry name" value="Winged helix-like DNA-binding domain superfamily/Winged helix DNA-binding domain"/>
    <property type="match status" value="3"/>
</dbReference>
<feature type="domain" description="RecX second three-helical" evidence="6">
    <location>
        <begin position="64"/>
        <end position="103"/>
    </location>
</feature>
<feature type="domain" description="RecX first three-helical" evidence="8">
    <location>
        <begin position="18"/>
        <end position="54"/>
    </location>
</feature>
<dbReference type="Pfam" id="PF21982">
    <property type="entry name" value="RecX_HTH1"/>
    <property type="match status" value="1"/>
</dbReference>
<dbReference type="GO" id="GO:0006282">
    <property type="term" value="P:regulation of DNA repair"/>
    <property type="evidence" value="ECO:0007669"/>
    <property type="project" value="UniProtKB-UniRule"/>
</dbReference>
<gene>
    <name evidence="5" type="primary">recX</name>
    <name evidence="9" type="ORF">SAMN05444853_11912</name>
</gene>
<dbReference type="PANTHER" id="PTHR33602:SF1">
    <property type="entry name" value="REGULATORY PROTEIN RECX FAMILY PROTEIN"/>
    <property type="match status" value="1"/>
</dbReference>
<feature type="domain" description="RecX third three-helical" evidence="7">
    <location>
        <begin position="113"/>
        <end position="145"/>
    </location>
</feature>
<dbReference type="GO" id="GO:0005737">
    <property type="term" value="C:cytoplasm"/>
    <property type="evidence" value="ECO:0007669"/>
    <property type="project" value="UniProtKB-SubCell"/>
</dbReference>
<dbReference type="EMBL" id="FOBN01000019">
    <property type="protein sequence ID" value="SEM46007.1"/>
    <property type="molecule type" value="Genomic_DNA"/>
</dbReference>
<reference evidence="10" key="1">
    <citation type="submission" date="2016-10" db="EMBL/GenBank/DDBJ databases">
        <authorList>
            <person name="Varghese N."/>
            <person name="Submissions S."/>
        </authorList>
    </citation>
    <scope>NUCLEOTIDE SEQUENCE [LARGE SCALE GENOMIC DNA]</scope>
    <source>
        <strain evidence="10">DSM 24204</strain>
    </source>
</reference>
<keyword evidence="4 5" id="KW-0963">Cytoplasm</keyword>
<evidence type="ECO:0000259" key="6">
    <source>
        <dbReference type="Pfam" id="PF02631"/>
    </source>
</evidence>
<dbReference type="Proteomes" id="UP000198883">
    <property type="component" value="Unassembled WGS sequence"/>
</dbReference>
<accession>A0A1H7YL41</accession>
<dbReference type="STRING" id="97481.SAMN05444853_11912"/>
<dbReference type="InterPro" id="IPR003783">
    <property type="entry name" value="Regulatory_RecX"/>
</dbReference>
<evidence type="ECO:0000256" key="1">
    <source>
        <dbReference type="ARBA" id="ARBA00004496"/>
    </source>
</evidence>
<comment type="subcellular location">
    <subcellularLocation>
        <location evidence="1 5">Cytoplasm</location>
    </subcellularLocation>
</comment>
<sequence length="159" mass="19065">MMMGVQSILTSTMSKYTAIQYIIYLLSRRDYSEQELRQKMIQKSYLENEIEQAIYDAQSNNWQSDERFCESYIRYRSSAGFGAKKIQQELQMKGVSNKIISQKLDESEIDWYNLAQKVFNKKKPLHWDLKAKQKMWRFMLGRGFDVEYFNDLINGEYNE</sequence>
<comment type="function">
    <text evidence="5">Modulates RecA activity.</text>
</comment>
<dbReference type="Pfam" id="PF02631">
    <property type="entry name" value="RecX_HTH2"/>
    <property type="match status" value="1"/>
</dbReference>
<comment type="similarity">
    <text evidence="2 5">Belongs to the RecX family.</text>
</comment>
<dbReference type="InterPro" id="IPR053925">
    <property type="entry name" value="RecX_HTH_3rd"/>
</dbReference>
<protein>
    <recommendedName>
        <fullName evidence="3 5">Regulatory protein RecX</fullName>
    </recommendedName>
</protein>
<evidence type="ECO:0000256" key="5">
    <source>
        <dbReference type="HAMAP-Rule" id="MF_01114"/>
    </source>
</evidence>
<evidence type="ECO:0000259" key="8">
    <source>
        <dbReference type="Pfam" id="PF21982"/>
    </source>
</evidence>
<dbReference type="HAMAP" id="MF_01114">
    <property type="entry name" value="RecX"/>
    <property type="match status" value="1"/>
</dbReference>
<evidence type="ECO:0000256" key="2">
    <source>
        <dbReference type="ARBA" id="ARBA00009695"/>
    </source>
</evidence>
<evidence type="ECO:0000256" key="4">
    <source>
        <dbReference type="ARBA" id="ARBA00022490"/>
    </source>
</evidence>
<name>A0A1H7YL41_9PAST</name>
<dbReference type="AlphaFoldDB" id="A0A1H7YL41"/>
<evidence type="ECO:0000259" key="7">
    <source>
        <dbReference type="Pfam" id="PF21981"/>
    </source>
</evidence>
<dbReference type="PANTHER" id="PTHR33602">
    <property type="entry name" value="REGULATORY PROTEIN RECX FAMILY PROTEIN"/>
    <property type="match status" value="1"/>
</dbReference>
<evidence type="ECO:0000313" key="9">
    <source>
        <dbReference type="EMBL" id="SEM46007.1"/>
    </source>
</evidence>
<dbReference type="NCBIfam" id="NF001057">
    <property type="entry name" value="PRK00117.3-3"/>
    <property type="match status" value="1"/>
</dbReference>
<evidence type="ECO:0000313" key="10">
    <source>
        <dbReference type="Proteomes" id="UP000198883"/>
    </source>
</evidence>
<organism evidence="9 10">
    <name type="scientific">Phocoenobacter skyensis</name>
    <dbReference type="NCBI Taxonomy" id="97481"/>
    <lineage>
        <taxon>Bacteria</taxon>
        <taxon>Pseudomonadati</taxon>
        <taxon>Pseudomonadota</taxon>
        <taxon>Gammaproteobacteria</taxon>
        <taxon>Pasteurellales</taxon>
        <taxon>Pasteurellaceae</taxon>
        <taxon>Phocoenobacter</taxon>
    </lineage>
</organism>
<dbReference type="Pfam" id="PF21981">
    <property type="entry name" value="RecX_HTH3"/>
    <property type="match status" value="1"/>
</dbReference>
<dbReference type="InterPro" id="IPR053924">
    <property type="entry name" value="RecX_HTH_2nd"/>
</dbReference>
<dbReference type="InterPro" id="IPR036388">
    <property type="entry name" value="WH-like_DNA-bd_sf"/>
</dbReference>
<proteinExistence type="inferred from homology"/>
<evidence type="ECO:0000256" key="3">
    <source>
        <dbReference type="ARBA" id="ARBA00018111"/>
    </source>
</evidence>